<evidence type="ECO:0000313" key="2">
    <source>
        <dbReference type="EMBL" id="KAK7096107.1"/>
    </source>
</evidence>
<dbReference type="AlphaFoldDB" id="A0AAN9G5X2"/>
<dbReference type="Gene3D" id="2.120.10.30">
    <property type="entry name" value="TolB, C-terminal domain"/>
    <property type="match status" value="1"/>
</dbReference>
<dbReference type="Proteomes" id="UP001374579">
    <property type="component" value="Unassembled WGS sequence"/>
</dbReference>
<dbReference type="PANTHER" id="PTHR47197">
    <property type="entry name" value="PROTEIN NIRF"/>
    <property type="match status" value="1"/>
</dbReference>
<evidence type="ECO:0000256" key="1">
    <source>
        <dbReference type="SAM" id="SignalP"/>
    </source>
</evidence>
<gene>
    <name evidence="2" type="ORF">V1264_005444</name>
</gene>
<sequence>MMTMMTFVLFALQLATLLNASAIRSTQNASAGEMTFDPMTSSPRLTFTTTGRADRDRKEPDYIAIASTPDGSHLVLIDDANRKVKVMALTSSGGARVTSDVRLSKELWDIALLPDGMVAVTTYDNYFIYLLRLQGDVIEYTSRFRVEKKYDGVAAGLDNDTLLVTSRYYLDVITRDGRVVKSFYVSQFRRPDYMCSAGGDDVIVSDWASQELYRINARTGQVTETMSHPDMETPHQAVVDKGGNLYVASRGSSRVMVMSPAGEWRTLLQSSKLPTGISVTTDDVIVSWADVTISADWDFRSWSVVKGYSMSDVN</sequence>
<feature type="signal peptide" evidence="1">
    <location>
        <begin position="1"/>
        <end position="20"/>
    </location>
</feature>
<accession>A0AAN9G5X2</accession>
<protein>
    <submittedName>
        <fullName evidence="2">Uncharacterized protein</fullName>
    </submittedName>
</protein>
<keyword evidence="3" id="KW-1185">Reference proteome</keyword>
<dbReference type="InterPro" id="IPR011042">
    <property type="entry name" value="6-blade_b-propeller_TolB-like"/>
</dbReference>
<evidence type="ECO:0000313" key="3">
    <source>
        <dbReference type="Proteomes" id="UP001374579"/>
    </source>
</evidence>
<reference evidence="2 3" key="1">
    <citation type="submission" date="2024-02" db="EMBL/GenBank/DDBJ databases">
        <title>Chromosome-scale genome assembly of the rough periwinkle Littorina saxatilis.</title>
        <authorList>
            <person name="De Jode A."/>
            <person name="Faria R."/>
            <person name="Formenti G."/>
            <person name="Sims Y."/>
            <person name="Smith T.P."/>
            <person name="Tracey A."/>
            <person name="Wood J.M.D."/>
            <person name="Zagrodzka Z.B."/>
            <person name="Johannesson K."/>
            <person name="Butlin R.K."/>
            <person name="Leder E.H."/>
        </authorList>
    </citation>
    <scope>NUCLEOTIDE SEQUENCE [LARGE SCALE GENOMIC DNA]</scope>
    <source>
        <strain evidence="2">Snail1</strain>
        <tissue evidence="2">Muscle</tissue>
    </source>
</reference>
<name>A0AAN9G5X2_9CAEN</name>
<organism evidence="2 3">
    <name type="scientific">Littorina saxatilis</name>
    <dbReference type="NCBI Taxonomy" id="31220"/>
    <lineage>
        <taxon>Eukaryota</taxon>
        <taxon>Metazoa</taxon>
        <taxon>Spiralia</taxon>
        <taxon>Lophotrochozoa</taxon>
        <taxon>Mollusca</taxon>
        <taxon>Gastropoda</taxon>
        <taxon>Caenogastropoda</taxon>
        <taxon>Littorinimorpha</taxon>
        <taxon>Littorinoidea</taxon>
        <taxon>Littorinidae</taxon>
        <taxon>Littorina</taxon>
    </lineage>
</organism>
<dbReference type="PANTHER" id="PTHR47197:SF3">
    <property type="entry name" value="DIHYDRO-HEME D1 DEHYDROGENASE"/>
    <property type="match status" value="1"/>
</dbReference>
<proteinExistence type="predicted"/>
<feature type="chain" id="PRO_5042957912" evidence="1">
    <location>
        <begin position="21"/>
        <end position="314"/>
    </location>
</feature>
<keyword evidence="1" id="KW-0732">Signal</keyword>
<dbReference type="InterPro" id="IPR051200">
    <property type="entry name" value="Host-pathogen_enzymatic-act"/>
</dbReference>
<dbReference type="EMBL" id="JBAMIC010000014">
    <property type="protein sequence ID" value="KAK7096107.1"/>
    <property type="molecule type" value="Genomic_DNA"/>
</dbReference>
<comment type="caution">
    <text evidence="2">The sequence shown here is derived from an EMBL/GenBank/DDBJ whole genome shotgun (WGS) entry which is preliminary data.</text>
</comment>
<dbReference type="SUPFAM" id="SSF101898">
    <property type="entry name" value="NHL repeat"/>
    <property type="match status" value="1"/>
</dbReference>